<dbReference type="Pfam" id="PF04445">
    <property type="entry name" value="SAM_MT"/>
    <property type="match status" value="1"/>
</dbReference>
<comment type="similarity">
    <text evidence="1">Belongs to the methyltransferase superfamily. RsmJ family.</text>
</comment>
<protein>
    <recommendedName>
        <fullName evidence="1">Ribosomal RNA small subunit methyltransferase J</fullName>
        <ecNumber evidence="1">2.1.1.242</ecNumber>
    </recommendedName>
    <alternativeName>
        <fullName evidence="1">16S rRNA m2G1516 methyltransferase</fullName>
    </alternativeName>
    <alternativeName>
        <fullName evidence="1">rRNA (guanine-N(2)-)-methyltransferase</fullName>
    </alternativeName>
</protein>
<evidence type="ECO:0000313" key="3">
    <source>
        <dbReference type="Proteomes" id="UP000242317"/>
    </source>
</evidence>
<comment type="caution">
    <text evidence="1">Lacks conserved residue(s) required for the propagation of feature annotation.</text>
</comment>
<dbReference type="EC" id="2.1.1.242" evidence="1"/>
<feature type="binding site" evidence="1">
    <location>
        <position position="194"/>
    </location>
    <ligand>
        <name>S-adenosyl-L-methionine</name>
        <dbReference type="ChEBI" id="CHEBI:59789"/>
    </ligand>
</feature>
<dbReference type="PANTHER" id="PTHR36112:SF1">
    <property type="entry name" value="RIBOSOMAL RNA SMALL SUBUNIT METHYLTRANSFERASE J"/>
    <property type="match status" value="1"/>
</dbReference>
<dbReference type="Proteomes" id="UP000242317">
    <property type="component" value="Unassembled WGS sequence"/>
</dbReference>
<keyword evidence="1" id="KW-0698">rRNA processing</keyword>
<comment type="function">
    <text evidence="1">Specifically methylates the guanosine in position 1516 of 16S rRNA.</text>
</comment>
<keyword evidence="1 2" id="KW-0808">Transferase</keyword>
<evidence type="ECO:0000256" key="1">
    <source>
        <dbReference type="HAMAP-Rule" id="MF_01523"/>
    </source>
</evidence>
<comment type="subcellular location">
    <subcellularLocation>
        <location evidence="1">Cytoplasm</location>
    </subcellularLocation>
</comment>
<name>A0A1G6IP24_9GAMM</name>
<gene>
    <name evidence="1" type="primary">rsmJ</name>
    <name evidence="2" type="ORF">SAMN05421749_10392</name>
</gene>
<feature type="binding site" evidence="1">
    <location>
        <begin position="140"/>
        <end position="141"/>
    </location>
    <ligand>
        <name>S-adenosyl-L-methionine</name>
        <dbReference type="ChEBI" id="CHEBI:59789"/>
    </ligand>
</feature>
<reference evidence="3" key="1">
    <citation type="submission" date="2016-09" db="EMBL/GenBank/DDBJ databases">
        <authorList>
            <person name="Varghese N."/>
            <person name="Submissions S."/>
        </authorList>
    </citation>
    <scope>NUCLEOTIDE SEQUENCE [LARGE SCALE GENOMIC DNA]</scope>
    <source>
        <strain evidence="3">ANC 3699</strain>
    </source>
</reference>
<accession>A0A1G6IP24</accession>
<dbReference type="AlphaFoldDB" id="A0A1G6IP24"/>
<dbReference type="RefSeq" id="WP_092617705.1">
    <property type="nucleotide sequence ID" value="NZ_FMYK01000003.1"/>
</dbReference>
<keyword evidence="1" id="KW-0949">S-adenosyl-L-methionine</keyword>
<keyword evidence="1" id="KW-0963">Cytoplasm</keyword>
<organism evidence="2 3">
    <name type="scientific">Acinetobacter marinus</name>
    <dbReference type="NCBI Taxonomy" id="281375"/>
    <lineage>
        <taxon>Bacteria</taxon>
        <taxon>Pseudomonadati</taxon>
        <taxon>Pseudomonadota</taxon>
        <taxon>Gammaproteobacteria</taxon>
        <taxon>Moraxellales</taxon>
        <taxon>Moraxellaceae</taxon>
        <taxon>Acinetobacter</taxon>
    </lineage>
</organism>
<dbReference type="GO" id="GO:0005737">
    <property type="term" value="C:cytoplasm"/>
    <property type="evidence" value="ECO:0007669"/>
    <property type="project" value="UniProtKB-SubCell"/>
</dbReference>
<keyword evidence="3" id="KW-1185">Reference proteome</keyword>
<dbReference type="SUPFAM" id="SSF53335">
    <property type="entry name" value="S-adenosyl-L-methionine-dependent methyltransferases"/>
    <property type="match status" value="1"/>
</dbReference>
<dbReference type="InterPro" id="IPR007536">
    <property type="entry name" value="16SrRNA_methylTrfase_J"/>
</dbReference>
<dbReference type="InterPro" id="IPR029063">
    <property type="entry name" value="SAM-dependent_MTases_sf"/>
</dbReference>
<comment type="catalytic activity">
    <reaction evidence="1">
        <text>guanosine(1516) in 16S rRNA + S-adenosyl-L-methionine = N(2)-methylguanosine(1516) in 16S rRNA + S-adenosyl-L-homocysteine + H(+)</text>
        <dbReference type="Rhea" id="RHEA:43220"/>
        <dbReference type="Rhea" id="RHEA-COMP:10412"/>
        <dbReference type="Rhea" id="RHEA-COMP:10413"/>
        <dbReference type="ChEBI" id="CHEBI:15378"/>
        <dbReference type="ChEBI" id="CHEBI:57856"/>
        <dbReference type="ChEBI" id="CHEBI:59789"/>
        <dbReference type="ChEBI" id="CHEBI:74269"/>
        <dbReference type="ChEBI" id="CHEBI:74481"/>
        <dbReference type="EC" id="2.1.1.242"/>
    </reaction>
</comment>
<dbReference type="HAMAP" id="MF_01523">
    <property type="entry name" value="16SrRNA_methyltr_J"/>
    <property type="match status" value="1"/>
</dbReference>
<sequence length="280" mass="31935">MSASELLPKSDDQIWKIYHTTEHVEHAQYWQARIADLTVQSQLIEVEKINNKFLKFNPDLALMVDEDGLWLTANGMKMQPAWQDEVPRLKRANPKNELIARACQIKPQLNPTIKIIDATAGLGHDSLLMASLGAEVILLERHPILFALLESAKKQAETHDYLVNISQRITVIHQDSAQYLTEIAQDQADVIYLDPMFPARDHNQKSEKKQAQVKKQMQLLHLLLPEDGEMDLGDALLNLAKAKVKRVIVKRPKHAAFLDGQTPDHQWQGDAIRFDAYFQN</sequence>
<dbReference type="EMBL" id="FMYK01000003">
    <property type="protein sequence ID" value="SDC07755.1"/>
    <property type="molecule type" value="Genomic_DNA"/>
</dbReference>
<proteinExistence type="inferred from homology"/>
<dbReference type="OrthoDB" id="3191794at2"/>
<dbReference type="Gene3D" id="3.40.50.150">
    <property type="entry name" value="Vaccinia Virus protein VP39"/>
    <property type="match status" value="1"/>
</dbReference>
<keyword evidence="1 2" id="KW-0489">Methyltransferase</keyword>
<dbReference type="GO" id="GO:0008990">
    <property type="term" value="F:rRNA (guanine-N2-)-methyltransferase activity"/>
    <property type="evidence" value="ECO:0007669"/>
    <property type="project" value="UniProtKB-UniRule"/>
</dbReference>
<evidence type="ECO:0000313" key="2">
    <source>
        <dbReference type="EMBL" id="SDC07755.1"/>
    </source>
</evidence>
<dbReference type="PANTHER" id="PTHR36112">
    <property type="entry name" value="RIBOSOMAL RNA SMALL SUBUNIT METHYLTRANSFERASE J"/>
    <property type="match status" value="1"/>
</dbReference>
<dbReference type="CDD" id="cd02440">
    <property type="entry name" value="AdoMet_MTases"/>
    <property type="match status" value="1"/>
</dbReference>